<feature type="domain" description="VOC" evidence="2">
    <location>
        <begin position="7"/>
        <end position="156"/>
    </location>
</feature>
<dbReference type="InterPro" id="IPR004360">
    <property type="entry name" value="Glyas_Fos-R_dOase_dom"/>
</dbReference>
<dbReference type="SUPFAM" id="SSF54593">
    <property type="entry name" value="Glyoxalase/Bleomycin resistance protein/Dihydroxybiphenyl dioxygenase"/>
    <property type="match status" value="1"/>
</dbReference>
<evidence type="ECO:0000256" key="1">
    <source>
        <dbReference type="ARBA" id="ARBA00022723"/>
    </source>
</evidence>
<dbReference type="PANTHER" id="PTHR43048">
    <property type="entry name" value="METHYLMALONYL-COA EPIMERASE"/>
    <property type="match status" value="1"/>
</dbReference>
<dbReference type="AlphaFoldDB" id="A0AA94H6Y1"/>
<dbReference type="InterPro" id="IPR037523">
    <property type="entry name" value="VOC_core"/>
</dbReference>
<protein>
    <submittedName>
        <fullName evidence="4">Catechol 2,3-dioxygenase</fullName>
    </submittedName>
    <submittedName>
        <fullName evidence="3">VOC family protein</fullName>
    </submittedName>
</protein>
<dbReference type="CDD" id="cd16361">
    <property type="entry name" value="VOC_ShValD_like"/>
    <property type="match status" value="1"/>
</dbReference>
<dbReference type="PROSITE" id="PS51819">
    <property type="entry name" value="VOC"/>
    <property type="match status" value="1"/>
</dbReference>
<dbReference type="GO" id="GO:0046872">
    <property type="term" value="F:metal ion binding"/>
    <property type="evidence" value="ECO:0007669"/>
    <property type="project" value="UniProtKB-KW"/>
</dbReference>
<dbReference type="GO" id="GO:0004493">
    <property type="term" value="F:methylmalonyl-CoA epimerase activity"/>
    <property type="evidence" value="ECO:0007669"/>
    <property type="project" value="TreeGrafter"/>
</dbReference>
<proteinExistence type="predicted"/>
<evidence type="ECO:0000313" key="6">
    <source>
        <dbReference type="Proteomes" id="UP000182314"/>
    </source>
</evidence>
<dbReference type="InterPro" id="IPR051785">
    <property type="entry name" value="MMCE/EMCE_epimerase"/>
</dbReference>
<dbReference type="Proteomes" id="UP000078227">
    <property type="component" value="Chromosome"/>
</dbReference>
<gene>
    <name evidence="3" type="ORF">AWR26_21670</name>
    <name evidence="4" type="ORF">SAMN05216286_4186</name>
</gene>
<dbReference type="PANTHER" id="PTHR43048:SF6">
    <property type="entry name" value="BLR8189 PROTEIN"/>
    <property type="match status" value="1"/>
</dbReference>
<dbReference type="InterPro" id="IPR029068">
    <property type="entry name" value="Glyas_Bleomycin-R_OHBP_Dase"/>
</dbReference>
<dbReference type="GO" id="GO:0046491">
    <property type="term" value="P:L-methylmalonyl-CoA metabolic process"/>
    <property type="evidence" value="ECO:0007669"/>
    <property type="project" value="TreeGrafter"/>
</dbReference>
<dbReference type="Gene3D" id="3.10.180.10">
    <property type="entry name" value="2,3-Dihydroxybiphenyl 1,2-Dioxygenase, domain 1"/>
    <property type="match status" value="1"/>
</dbReference>
<dbReference type="RefSeq" id="WP_064568520.1">
    <property type="nucleotide sequence ID" value="NZ_CP014007.2"/>
</dbReference>
<keyword evidence="5" id="KW-1185">Reference proteome</keyword>
<evidence type="ECO:0000313" key="4">
    <source>
        <dbReference type="EMBL" id="SFD06836.1"/>
    </source>
</evidence>
<dbReference type="Proteomes" id="UP000182314">
    <property type="component" value="Unassembled WGS sequence"/>
</dbReference>
<reference evidence="3 5" key="2">
    <citation type="submission" date="2021-03" db="EMBL/GenBank/DDBJ databases">
        <authorList>
            <person name="Li Y."/>
            <person name="Li S."/>
            <person name="Chen M."/>
            <person name="Peng G."/>
            <person name="Tan Z."/>
            <person name="An Q."/>
        </authorList>
    </citation>
    <scope>NUCLEOTIDE SEQUENCE [LARGE SCALE GENOMIC DNA]</scope>
    <source>
        <strain evidence="3 5">Ola 51</strain>
    </source>
</reference>
<name>A0AA94H6Y1_9ENTR</name>
<sequence length="173" mass="19289">MQQTVRGIDHIGITVPDIEEATQFLTQGLGAELIYQSVSPEDKDLDNDAQQKTLGLVPGTVVKAVRMLKLAHGPGIELFEMQGPSQREAQRANDFGLQHFAVYSDDIERALQRFRAAGGEVFTAPQPLSFATEKGDGNLFCYGRTPWGSIVEFISRPSPMPYERETPLRRWKP</sequence>
<dbReference type="Pfam" id="PF00903">
    <property type="entry name" value="Glyoxalase"/>
    <property type="match status" value="1"/>
</dbReference>
<evidence type="ECO:0000259" key="2">
    <source>
        <dbReference type="PROSITE" id="PS51819"/>
    </source>
</evidence>
<dbReference type="KEGG" id="kor:AWR26_21670"/>
<dbReference type="EMBL" id="CP014007">
    <property type="protein sequence ID" value="ANI84634.1"/>
    <property type="molecule type" value="Genomic_DNA"/>
</dbReference>
<reference evidence="4 6" key="1">
    <citation type="submission" date="2016-10" db="EMBL/GenBank/DDBJ databases">
        <authorList>
            <person name="Varghese N."/>
            <person name="Submissions S."/>
        </authorList>
    </citation>
    <scope>NUCLEOTIDE SEQUENCE [LARGE SCALE GENOMIC DNA]</scope>
    <source>
        <strain evidence="4 6">CGMCC 1.7012</strain>
    </source>
</reference>
<dbReference type="EMBL" id="FOKO01000005">
    <property type="protein sequence ID" value="SFD06836.1"/>
    <property type="molecule type" value="Genomic_DNA"/>
</dbReference>
<evidence type="ECO:0000313" key="3">
    <source>
        <dbReference type="EMBL" id="ANI84634.1"/>
    </source>
</evidence>
<evidence type="ECO:0000313" key="5">
    <source>
        <dbReference type="Proteomes" id="UP000078227"/>
    </source>
</evidence>
<organism evidence="4 6">
    <name type="scientific">Kosakonia oryzae</name>
    <dbReference type="NCBI Taxonomy" id="497725"/>
    <lineage>
        <taxon>Bacteria</taxon>
        <taxon>Pseudomonadati</taxon>
        <taxon>Pseudomonadota</taxon>
        <taxon>Gammaproteobacteria</taxon>
        <taxon>Enterobacterales</taxon>
        <taxon>Enterobacteriaceae</taxon>
        <taxon>Kosakonia</taxon>
    </lineage>
</organism>
<keyword evidence="1" id="KW-0479">Metal-binding</keyword>
<accession>A0AA94H6Y1</accession>